<name>A0A4D7QJ68_9HYPH</name>
<dbReference type="RefSeq" id="WP_137100022.1">
    <property type="nucleotide sequence ID" value="NZ_CP039865.1"/>
</dbReference>
<dbReference type="KEGG" id="paqt:E8L99_13435"/>
<dbReference type="Proteomes" id="UP000298588">
    <property type="component" value="Chromosome"/>
</dbReference>
<gene>
    <name evidence="2" type="ORF">E8L99_13435</name>
</gene>
<protein>
    <recommendedName>
        <fullName evidence="4">Lipoprotein</fullName>
    </recommendedName>
</protein>
<dbReference type="AlphaFoldDB" id="A0A4D7QJ68"/>
<dbReference type="PROSITE" id="PS51257">
    <property type="entry name" value="PROKAR_LIPOPROTEIN"/>
    <property type="match status" value="1"/>
</dbReference>
<sequence>MRRLINVTGLIVATLALGGCGSSGSWFGGQQTAGQTAQTQQNPAGAGAPIPNAIFGQPIPAQQAEIRADLCPRIEVRDGSNIWRTGGEGPTELVYQATITDLARECRIEGQTMIVRAGIEGRLLVGPKGGAGRATLPIRIAVAPGLHGSVWSRLYQVAINVPADSPSVAFTQVEDAIAFPLPEPGALANYIIWVGFDTQAQVRDQPARNRPRRARTAAAQ</sequence>
<reference evidence="2 3" key="1">
    <citation type="submission" date="2019-04" db="EMBL/GenBank/DDBJ databases">
        <title>Phreatobacter aquaticus sp. nov.</title>
        <authorList>
            <person name="Choi A."/>
            <person name="Baek K."/>
        </authorList>
    </citation>
    <scope>NUCLEOTIDE SEQUENCE [LARGE SCALE GENOMIC DNA]</scope>
    <source>
        <strain evidence="2 3">NMCR1094</strain>
    </source>
</reference>
<evidence type="ECO:0008006" key="4">
    <source>
        <dbReference type="Google" id="ProtNLM"/>
    </source>
</evidence>
<dbReference type="EMBL" id="CP039865">
    <property type="protein sequence ID" value="QCK86691.1"/>
    <property type="molecule type" value="Genomic_DNA"/>
</dbReference>
<feature type="region of interest" description="Disordered" evidence="1">
    <location>
        <begin position="30"/>
        <end position="52"/>
    </location>
</feature>
<dbReference type="OrthoDB" id="8446614at2"/>
<organism evidence="2 3">
    <name type="scientific">Phreatobacter aquaticus</name>
    <dbReference type="NCBI Taxonomy" id="2570229"/>
    <lineage>
        <taxon>Bacteria</taxon>
        <taxon>Pseudomonadati</taxon>
        <taxon>Pseudomonadota</taxon>
        <taxon>Alphaproteobacteria</taxon>
        <taxon>Hyphomicrobiales</taxon>
        <taxon>Phreatobacteraceae</taxon>
        <taxon>Phreatobacter</taxon>
    </lineage>
</organism>
<proteinExistence type="predicted"/>
<accession>A0A4D7QJ68</accession>
<evidence type="ECO:0000256" key="1">
    <source>
        <dbReference type="SAM" id="MobiDB-lite"/>
    </source>
</evidence>
<evidence type="ECO:0000313" key="3">
    <source>
        <dbReference type="Proteomes" id="UP000298588"/>
    </source>
</evidence>
<keyword evidence="3" id="KW-1185">Reference proteome</keyword>
<evidence type="ECO:0000313" key="2">
    <source>
        <dbReference type="EMBL" id="QCK86691.1"/>
    </source>
</evidence>